<evidence type="ECO:0000313" key="6">
    <source>
        <dbReference type="EMBL" id="ACV05782.1"/>
    </source>
</evidence>
<dbReference type="InterPro" id="IPR036509">
    <property type="entry name" value="Met_Sox_Rdtase_MsrA_sf"/>
</dbReference>
<dbReference type="InterPro" id="IPR050162">
    <property type="entry name" value="MsrA_MetSO_reductase"/>
</dbReference>
<evidence type="ECO:0000256" key="3">
    <source>
        <dbReference type="ARBA" id="ARBA00048782"/>
    </source>
</evidence>
<evidence type="ECO:0000259" key="5">
    <source>
        <dbReference type="Pfam" id="PF01625"/>
    </source>
</evidence>
<dbReference type="AlphaFoldDB" id="C7NEV8"/>
<dbReference type="GO" id="GO:0034599">
    <property type="term" value="P:cellular response to oxidative stress"/>
    <property type="evidence" value="ECO:0007669"/>
    <property type="project" value="TreeGrafter"/>
</dbReference>
<gene>
    <name evidence="4" type="primary">msrA</name>
    <name evidence="6" type="ordered locus">Ksed_07230</name>
</gene>
<dbReference type="STRING" id="478801.Ksed_07230"/>
<comment type="function">
    <text evidence="4">Has an important function as a repair enzyme for proteins that have been inactivated by oxidation. Catalyzes the reversible oxidation-reduction of methionine sulfoxide in proteins to methionine.</text>
</comment>
<comment type="catalytic activity">
    <reaction evidence="3 4">
        <text>[thioredoxin]-disulfide + L-methionine + H2O = L-methionine (S)-S-oxide + [thioredoxin]-dithiol</text>
        <dbReference type="Rhea" id="RHEA:19993"/>
        <dbReference type="Rhea" id="RHEA-COMP:10698"/>
        <dbReference type="Rhea" id="RHEA-COMP:10700"/>
        <dbReference type="ChEBI" id="CHEBI:15377"/>
        <dbReference type="ChEBI" id="CHEBI:29950"/>
        <dbReference type="ChEBI" id="CHEBI:50058"/>
        <dbReference type="ChEBI" id="CHEBI:57844"/>
        <dbReference type="ChEBI" id="CHEBI:58772"/>
        <dbReference type="EC" id="1.8.4.11"/>
    </reaction>
</comment>
<dbReference type="Pfam" id="PF01625">
    <property type="entry name" value="PMSR"/>
    <property type="match status" value="1"/>
</dbReference>
<dbReference type="SUPFAM" id="SSF55068">
    <property type="entry name" value="Peptide methionine sulfoxide reductase"/>
    <property type="match status" value="1"/>
</dbReference>
<dbReference type="EMBL" id="CP001686">
    <property type="protein sequence ID" value="ACV05782.1"/>
    <property type="molecule type" value="Genomic_DNA"/>
</dbReference>
<dbReference type="GO" id="GO:0033744">
    <property type="term" value="F:L-methionine:thioredoxin-disulfide S-oxidoreductase activity"/>
    <property type="evidence" value="ECO:0007669"/>
    <property type="project" value="RHEA"/>
</dbReference>
<dbReference type="eggNOG" id="COG0225">
    <property type="taxonomic scope" value="Bacteria"/>
</dbReference>
<dbReference type="HOGENOM" id="CLU_031040_10_3_11"/>
<evidence type="ECO:0000256" key="1">
    <source>
        <dbReference type="ARBA" id="ARBA00023002"/>
    </source>
</evidence>
<feature type="active site" evidence="4">
    <location>
        <position position="34"/>
    </location>
</feature>
<dbReference type="KEGG" id="kse:Ksed_07230"/>
<evidence type="ECO:0000256" key="4">
    <source>
        <dbReference type="HAMAP-Rule" id="MF_01401"/>
    </source>
</evidence>
<dbReference type="Proteomes" id="UP000006666">
    <property type="component" value="Chromosome"/>
</dbReference>
<dbReference type="PANTHER" id="PTHR42799">
    <property type="entry name" value="MITOCHONDRIAL PEPTIDE METHIONINE SULFOXIDE REDUCTASE"/>
    <property type="match status" value="1"/>
</dbReference>
<dbReference type="GO" id="GO:0008113">
    <property type="term" value="F:peptide-methionine (S)-S-oxide reductase activity"/>
    <property type="evidence" value="ECO:0007669"/>
    <property type="project" value="UniProtKB-UniRule"/>
</dbReference>
<dbReference type="InterPro" id="IPR002569">
    <property type="entry name" value="Met_Sox_Rdtase_MsrA_dom"/>
</dbReference>
<dbReference type="HAMAP" id="MF_01401">
    <property type="entry name" value="MsrA"/>
    <property type="match status" value="1"/>
</dbReference>
<comment type="similarity">
    <text evidence="4">Belongs to the MsrA Met sulfoxide reductase family.</text>
</comment>
<accession>C7NEV8</accession>
<name>C7NEV8_KYTSD</name>
<dbReference type="Gene3D" id="3.30.1060.10">
    <property type="entry name" value="Peptide methionine sulphoxide reductase MsrA"/>
    <property type="match status" value="1"/>
</dbReference>
<protein>
    <recommendedName>
        <fullName evidence="4">Peptide methionine sulfoxide reductase MsrA</fullName>
        <shortName evidence="4">Protein-methionine-S-oxide reductase</shortName>
        <ecNumber evidence="4">1.8.4.11</ecNumber>
    </recommendedName>
    <alternativeName>
        <fullName evidence="4">Peptide-methionine (S)-S-oxide reductase</fullName>
        <shortName evidence="4">Peptide Met(O) reductase</shortName>
    </alternativeName>
</protein>
<dbReference type="RefSeq" id="WP_012802197.1">
    <property type="nucleotide sequence ID" value="NC_013169.1"/>
</dbReference>
<dbReference type="NCBIfam" id="TIGR00401">
    <property type="entry name" value="msrA"/>
    <property type="match status" value="1"/>
</dbReference>
<evidence type="ECO:0000256" key="2">
    <source>
        <dbReference type="ARBA" id="ARBA00047806"/>
    </source>
</evidence>
<dbReference type="EC" id="1.8.4.11" evidence="4"/>
<dbReference type="PANTHER" id="PTHR42799:SF2">
    <property type="entry name" value="MITOCHONDRIAL PEPTIDE METHIONINE SULFOXIDE REDUCTASE"/>
    <property type="match status" value="1"/>
</dbReference>
<keyword evidence="7" id="KW-1185">Reference proteome</keyword>
<evidence type="ECO:0000313" key="7">
    <source>
        <dbReference type="Proteomes" id="UP000006666"/>
    </source>
</evidence>
<organism evidence="6 7">
    <name type="scientific">Kytococcus sedentarius (strain ATCC 14392 / DSM 20547 / JCM 11482 / CCUG 33030 / NBRC 15357 / NCTC 11040 / CCM 314 / 541)</name>
    <name type="common">Micrococcus sedentarius</name>
    <dbReference type="NCBI Taxonomy" id="478801"/>
    <lineage>
        <taxon>Bacteria</taxon>
        <taxon>Bacillati</taxon>
        <taxon>Actinomycetota</taxon>
        <taxon>Actinomycetes</taxon>
        <taxon>Micrococcales</taxon>
        <taxon>Kytococcaceae</taxon>
        <taxon>Kytococcus</taxon>
    </lineage>
</organism>
<sequence length="210" mass="22679">MAHLIDPGTPHAVLGTPMGTWPDGSEVIHVAAGCFWGVERFYWQLPGVVTTSVGYMGGTDRRPTYPSVCTGTTGHAETVEVVFDPSRVTVDEVLKVFWENHDPTQGDRQGNDIGSQYRSAIFCTTEHQVAVAEATRAAIQEQLTAAGHGAVTTEIVGPDDSGEYHLAEERHQQYLHKNPDGYCNHGPNGMSCPVGLVDLPAQTDVEPPRA</sequence>
<keyword evidence="1 4" id="KW-0560">Oxidoreductase</keyword>
<reference evidence="6 7" key="1">
    <citation type="journal article" date="2009" name="Stand. Genomic Sci.">
        <title>Complete genome sequence of Kytococcus sedentarius type strain (541).</title>
        <authorList>
            <person name="Sims D."/>
            <person name="Brettin T."/>
            <person name="Detter J.C."/>
            <person name="Han C."/>
            <person name="Lapidus A."/>
            <person name="Copeland A."/>
            <person name="Glavina Del Rio T."/>
            <person name="Nolan M."/>
            <person name="Chen F."/>
            <person name="Lucas S."/>
            <person name="Tice H."/>
            <person name="Cheng J.F."/>
            <person name="Bruce D."/>
            <person name="Goodwin L."/>
            <person name="Pitluck S."/>
            <person name="Ovchinnikova G."/>
            <person name="Pati A."/>
            <person name="Ivanova N."/>
            <person name="Mavrommatis K."/>
            <person name="Chen A."/>
            <person name="Palaniappan K."/>
            <person name="D'haeseleer P."/>
            <person name="Chain P."/>
            <person name="Bristow J."/>
            <person name="Eisen J.A."/>
            <person name="Markowitz V."/>
            <person name="Hugenholtz P."/>
            <person name="Schneider S."/>
            <person name="Goker M."/>
            <person name="Pukall R."/>
            <person name="Kyrpides N.C."/>
            <person name="Klenk H.P."/>
        </authorList>
    </citation>
    <scope>NUCLEOTIDE SEQUENCE [LARGE SCALE GENOMIC DNA]</scope>
    <source>
        <strain evidence="7">ATCC 14392 / DSM 20547 / JCM 11482 / CCUG 33030 / NBRC 15357 / NCTC 11040 / CCM 314 / 541</strain>
    </source>
</reference>
<proteinExistence type="inferred from homology"/>
<dbReference type="GO" id="GO:0005737">
    <property type="term" value="C:cytoplasm"/>
    <property type="evidence" value="ECO:0007669"/>
    <property type="project" value="TreeGrafter"/>
</dbReference>
<feature type="domain" description="Peptide methionine sulphoxide reductase MsrA" evidence="5">
    <location>
        <begin position="28"/>
        <end position="184"/>
    </location>
</feature>
<comment type="catalytic activity">
    <reaction evidence="2 4">
        <text>L-methionyl-[protein] + [thioredoxin]-disulfide + H2O = L-methionyl-(S)-S-oxide-[protein] + [thioredoxin]-dithiol</text>
        <dbReference type="Rhea" id="RHEA:14217"/>
        <dbReference type="Rhea" id="RHEA-COMP:10698"/>
        <dbReference type="Rhea" id="RHEA-COMP:10700"/>
        <dbReference type="Rhea" id="RHEA-COMP:12313"/>
        <dbReference type="Rhea" id="RHEA-COMP:12315"/>
        <dbReference type="ChEBI" id="CHEBI:15377"/>
        <dbReference type="ChEBI" id="CHEBI:16044"/>
        <dbReference type="ChEBI" id="CHEBI:29950"/>
        <dbReference type="ChEBI" id="CHEBI:44120"/>
        <dbReference type="ChEBI" id="CHEBI:50058"/>
        <dbReference type="EC" id="1.8.4.11"/>
    </reaction>
</comment>